<dbReference type="OrthoDB" id="5764104at2"/>
<proteinExistence type="predicted"/>
<evidence type="ECO:0000313" key="2">
    <source>
        <dbReference type="EMBL" id="SHH18602.1"/>
    </source>
</evidence>
<dbReference type="EMBL" id="FQWD01000007">
    <property type="protein sequence ID" value="SHH18602.1"/>
    <property type="molecule type" value="Genomic_DNA"/>
</dbReference>
<evidence type="ECO:0000313" key="3">
    <source>
        <dbReference type="Proteomes" id="UP000184520"/>
    </source>
</evidence>
<reference evidence="3" key="1">
    <citation type="submission" date="2016-11" db="EMBL/GenBank/DDBJ databases">
        <authorList>
            <person name="Varghese N."/>
            <person name="Submissions S."/>
        </authorList>
    </citation>
    <scope>NUCLEOTIDE SEQUENCE [LARGE SCALE GENOMIC DNA]</scope>
    <source>
        <strain evidence="3">CGMCC 1.8995</strain>
    </source>
</reference>
<sequence length="248" mass="26923">MLINTVILMLRDALPIALLISFLLLAFRLQRQTLVVLLLSTVITTAVLVLLRNSVSDTFDGAGYEWLTVALLLIAYLFALLSLDFKAYRSAAIIAAIPVISLHLADFMLYLFAFGSHSERLPGILVGSVLGSGISLSLAMLLVVLLSPYRTTLAMKSLWVLFMAAQASGAIPLLQQTGVIDESAALWDSSVIISDASEYGHLLKALLGYESQPDLPYLLTWLALVGLGQCMVLRHHFLFRSSPEGASS</sequence>
<feature type="transmembrane region" description="Helical" evidence="1">
    <location>
        <begin position="158"/>
        <end position="175"/>
    </location>
</feature>
<keyword evidence="1" id="KW-1133">Transmembrane helix</keyword>
<keyword evidence="1" id="KW-0472">Membrane</keyword>
<keyword evidence="3" id="KW-1185">Reference proteome</keyword>
<evidence type="ECO:0000256" key="1">
    <source>
        <dbReference type="SAM" id="Phobius"/>
    </source>
</evidence>
<keyword evidence="1" id="KW-0812">Transmembrane</keyword>
<feature type="transmembrane region" description="Helical" evidence="1">
    <location>
        <begin position="34"/>
        <end position="51"/>
    </location>
</feature>
<name>A0A1M5QWY4_9ALTE</name>
<feature type="transmembrane region" description="Helical" evidence="1">
    <location>
        <begin position="6"/>
        <end position="27"/>
    </location>
</feature>
<protein>
    <submittedName>
        <fullName evidence="2">High-affinity iron transporter</fullName>
    </submittedName>
</protein>
<feature type="transmembrane region" description="Helical" evidence="1">
    <location>
        <begin position="90"/>
        <end position="112"/>
    </location>
</feature>
<dbReference type="AlphaFoldDB" id="A0A1M5QWY4"/>
<gene>
    <name evidence="2" type="ORF">SAMN05216361_3952</name>
</gene>
<dbReference type="STRING" id="634436.SAMN05216361_3952"/>
<organism evidence="2 3">
    <name type="scientific">Marisediminitalea aggregata</name>
    <dbReference type="NCBI Taxonomy" id="634436"/>
    <lineage>
        <taxon>Bacteria</taxon>
        <taxon>Pseudomonadati</taxon>
        <taxon>Pseudomonadota</taxon>
        <taxon>Gammaproteobacteria</taxon>
        <taxon>Alteromonadales</taxon>
        <taxon>Alteromonadaceae</taxon>
        <taxon>Marisediminitalea</taxon>
    </lineage>
</organism>
<dbReference type="RefSeq" id="WP_073324902.1">
    <property type="nucleotide sequence ID" value="NZ_FQWD01000007.1"/>
</dbReference>
<feature type="transmembrane region" description="Helical" evidence="1">
    <location>
        <begin position="63"/>
        <end position="83"/>
    </location>
</feature>
<feature type="transmembrane region" description="Helical" evidence="1">
    <location>
        <begin position="215"/>
        <end position="233"/>
    </location>
</feature>
<feature type="transmembrane region" description="Helical" evidence="1">
    <location>
        <begin position="124"/>
        <end position="146"/>
    </location>
</feature>
<accession>A0A1M5QWY4</accession>
<dbReference type="Proteomes" id="UP000184520">
    <property type="component" value="Unassembled WGS sequence"/>
</dbReference>